<dbReference type="PANTHER" id="PTHR33490">
    <property type="entry name" value="BLR5614 PROTEIN-RELATED"/>
    <property type="match status" value="1"/>
</dbReference>
<dbReference type="SUPFAM" id="SSF54001">
    <property type="entry name" value="Cysteine proteinases"/>
    <property type="match status" value="1"/>
</dbReference>
<dbReference type="SMART" id="SM00460">
    <property type="entry name" value="TGc"/>
    <property type="match status" value="1"/>
</dbReference>
<keyword evidence="1" id="KW-0472">Membrane</keyword>
<dbReference type="Gene3D" id="3.10.620.30">
    <property type="match status" value="1"/>
</dbReference>
<feature type="transmembrane region" description="Helical" evidence="1">
    <location>
        <begin position="36"/>
        <end position="55"/>
    </location>
</feature>
<gene>
    <name evidence="3" type="ORF">CDQ84_16815</name>
</gene>
<dbReference type="Pfam" id="PF01841">
    <property type="entry name" value="Transglut_core"/>
    <property type="match status" value="1"/>
</dbReference>
<evidence type="ECO:0000256" key="1">
    <source>
        <dbReference type="SAM" id="Phobius"/>
    </source>
</evidence>
<evidence type="ECO:0000259" key="2">
    <source>
        <dbReference type="SMART" id="SM00460"/>
    </source>
</evidence>
<accession>A0A2K2F9Y4</accession>
<dbReference type="AlphaFoldDB" id="A0A2K2F9Y4"/>
<dbReference type="PANTHER" id="PTHR33490:SF3">
    <property type="entry name" value="CONSERVED INTEGRAL MEMBRANE PROTEIN"/>
    <property type="match status" value="1"/>
</dbReference>
<evidence type="ECO:0000313" key="4">
    <source>
        <dbReference type="Proteomes" id="UP000236151"/>
    </source>
</evidence>
<protein>
    <submittedName>
        <fullName evidence="3">Transglutaminase</fullName>
    </submittedName>
</protein>
<sequence length="398" mass="45061">MPKVNLVNLLLIGIFVMPLIKGLFSRPSREKVRYSMASLLDNVEFLIGLVISVYLTKKIFFDNEDAFFRSLYGMIPEQAKAFLDGRDVLTYLLAVPLILLLVMAVLRLITNPLYRYMLGPLADRAYYSLIQSNGLLRRIISAACQLPRSLCLVFAFSVILNFMNYYLQAPIIGKWMNESAAYQLLYKNAVYPVLNSNIAKQIPVIINDSFAKTAGSPSSGVKYGMGEIVERLTGRNIKVIEYFNGVTLDEAVKSTPDIDRTARQVTQEAESSREKAFVIYDWITENVVYDYEKAEKISTGQRNVSSGAIVAYETGKGICFDYSSLYVSMCRAVDLKVRLVTGLGFSGISWGDHAWNQVYIEEEDRWINVDTTFGTNGDYFDKPDFSVDHKYDEIQGEW</sequence>
<dbReference type="InterPro" id="IPR002931">
    <property type="entry name" value="Transglutaminase-like"/>
</dbReference>
<keyword evidence="4" id="KW-1185">Reference proteome</keyword>
<dbReference type="Proteomes" id="UP000236151">
    <property type="component" value="Unassembled WGS sequence"/>
</dbReference>
<dbReference type="EMBL" id="NIOJ01000063">
    <property type="protein sequence ID" value="PNT95600.1"/>
    <property type="molecule type" value="Genomic_DNA"/>
</dbReference>
<keyword evidence="1" id="KW-0812">Transmembrane</keyword>
<keyword evidence="1" id="KW-1133">Transmembrane helix</keyword>
<feature type="domain" description="Transglutaminase-like" evidence="2">
    <location>
        <begin position="311"/>
        <end position="373"/>
    </location>
</feature>
<feature type="transmembrane region" description="Helical" evidence="1">
    <location>
        <begin position="6"/>
        <end position="24"/>
    </location>
</feature>
<organism evidence="3 4">
    <name type="scientific">Clostridium thermosuccinogenes</name>
    <dbReference type="NCBI Taxonomy" id="84032"/>
    <lineage>
        <taxon>Bacteria</taxon>
        <taxon>Bacillati</taxon>
        <taxon>Bacillota</taxon>
        <taxon>Clostridia</taxon>
        <taxon>Eubacteriales</taxon>
        <taxon>Clostridiaceae</taxon>
        <taxon>Clostridium</taxon>
    </lineage>
</organism>
<comment type="caution">
    <text evidence="3">The sequence shown here is derived from an EMBL/GenBank/DDBJ whole genome shotgun (WGS) entry which is preliminary data.</text>
</comment>
<proteinExistence type="predicted"/>
<evidence type="ECO:0000313" key="3">
    <source>
        <dbReference type="EMBL" id="PNT95600.1"/>
    </source>
</evidence>
<name>A0A2K2F9Y4_9CLOT</name>
<reference evidence="3 4" key="1">
    <citation type="submission" date="2017-06" db="EMBL/GenBank/DDBJ databases">
        <title>Investigating the central metabolism of Clostridium thermosuccinogenes.</title>
        <authorList>
            <person name="Koendjbiharie J.G."/>
            <person name="van Kranenburg R."/>
        </authorList>
    </citation>
    <scope>NUCLEOTIDE SEQUENCE [LARGE SCALE GENOMIC DNA]</scope>
    <source>
        <strain evidence="3 4">DSM 5806</strain>
    </source>
</reference>
<feature type="transmembrane region" description="Helical" evidence="1">
    <location>
        <begin position="88"/>
        <end position="109"/>
    </location>
</feature>
<dbReference type="InterPro" id="IPR038765">
    <property type="entry name" value="Papain-like_cys_pep_sf"/>
</dbReference>